<keyword evidence="9" id="KW-1185">Reference proteome</keyword>
<dbReference type="CDD" id="cd17390">
    <property type="entry name" value="MFS_MFSD9"/>
    <property type="match status" value="1"/>
</dbReference>
<dbReference type="Proteomes" id="UP000801492">
    <property type="component" value="Unassembled WGS sequence"/>
</dbReference>
<keyword evidence="5 6" id="KW-0472">Membrane</keyword>
<feature type="domain" description="Major facilitator superfamily (MFS) profile" evidence="7">
    <location>
        <begin position="7"/>
        <end position="402"/>
    </location>
</feature>
<name>A0A8K0CDM6_IGNLU</name>
<dbReference type="PANTHER" id="PTHR23504:SF14">
    <property type="entry name" value="MAJOR FACILITATOR SUPERFAMILY DOMAIN-CONTAINING PROTEIN 9"/>
    <property type="match status" value="1"/>
</dbReference>
<keyword evidence="2" id="KW-0813">Transport</keyword>
<dbReference type="PRINTS" id="PR01035">
    <property type="entry name" value="TCRTETA"/>
</dbReference>
<dbReference type="InterPro" id="IPR036259">
    <property type="entry name" value="MFS_trans_sf"/>
</dbReference>
<dbReference type="EMBL" id="VTPC01090634">
    <property type="protein sequence ID" value="KAF2882247.1"/>
    <property type="molecule type" value="Genomic_DNA"/>
</dbReference>
<keyword evidence="3 6" id="KW-0812">Transmembrane</keyword>
<evidence type="ECO:0000256" key="4">
    <source>
        <dbReference type="ARBA" id="ARBA00022989"/>
    </source>
</evidence>
<organism evidence="8 9">
    <name type="scientific">Ignelater luminosus</name>
    <name type="common">Cucubano</name>
    <name type="synonym">Pyrophorus luminosus</name>
    <dbReference type="NCBI Taxonomy" id="2038154"/>
    <lineage>
        <taxon>Eukaryota</taxon>
        <taxon>Metazoa</taxon>
        <taxon>Ecdysozoa</taxon>
        <taxon>Arthropoda</taxon>
        <taxon>Hexapoda</taxon>
        <taxon>Insecta</taxon>
        <taxon>Pterygota</taxon>
        <taxon>Neoptera</taxon>
        <taxon>Endopterygota</taxon>
        <taxon>Coleoptera</taxon>
        <taxon>Polyphaga</taxon>
        <taxon>Elateriformia</taxon>
        <taxon>Elateroidea</taxon>
        <taxon>Elateridae</taxon>
        <taxon>Agrypninae</taxon>
        <taxon>Pyrophorini</taxon>
        <taxon>Ignelater</taxon>
    </lineage>
</organism>
<dbReference type="GO" id="GO:0022857">
    <property type="term" value="F:transmembrane transporter activity"/>
    <property type="evidence" value="ECO:0007669"/>
    <property type="project" value="InterPro"/>
</dbReference>
<evidence type="ECO:0000313" key="9">
    <source>
        <dbReference type="Proteomes" id="UP000801492"/>
    </source>
</evidence>
<proteinExistence type="predicted"/>
<accession>A0A8K0CDM6</accession>
<keyword evidence="4 6" id="KW-1133">Transmembrane helix</keyword>
<evidence type="ECO:0000256" key="1">
    <source>
        <dbReference type="ARBA" id="ARBA00004141"/>
    </source>
</evidence>
<feature type="transmembrane region" description="Helical" evidence="6">
    <location>
        <begin position="158"/>
        <end position="180"/>
    </location>
</feature>
<evidence type="ECO:0000256" key="6">
    <source>
        <dbReference type="SAM" id="Phobius"/>
    </source>
</evidence>
<dbReference type="PANTHER" id="PTHR23504">
    <property type="entry name" value="MAJOR FACILITATOR SUPERFAMILY DOMAIN-CONTAINING PROTEIN 10"/>
    <property type="match status" value="1"/>
</dbReference>
<dbReference type="Pfam" id="PF07690">
    <property type="entry name" value="MFS_1"/>
    <property type="match status" value="1"/>
</dbReference>
<dbReference type="SUPFAM" id="SSF103473">
    <property type="entry name" value="MFS general substrate transporter"/>
    <property type="match status" value="1"/>
</dbReference>
<feature type="transmembrane region" description="Helical" evidence="6">
    <location>
        <begin position="72"/>
        <end position="90"/>
    </location>
</feature>
<dbReference type="InterPro" id="IPR001958">
    <property type="entry name" value="Tet-R_TetA/multi-R_MdtG-like"/>
</dbReference>
<feature type="transmembrane region" description="Helical" evidence="6">
    <location>
        <begin position="36"/>
        <end position="60"/>
    </location>
</feature>
<sequence length="409" mass="45144">MLLQNRNVILIYAISFIDLLAIGLTFPLLYPHIRSLGASHMVVGIFGSTYSGLQVLSGPVIGSWSDLKGRRFVAVITLAISCLCYFLIGLTSSLGFIFFLRIVLGFVKHTQTLCKAIIGDVLPREKHAEVFGRSAAISSLGFVVGPIIGGHLSELSHGFSYVCTLTAVLFIINIGFIYSIPDTSKNAKNKQNNSFTIKKFGNELLRAVAELMKIDWKVYWDAFFLRFLFGFSISIYFSNQAIYIQEKFDLSQRYIGYTISFLSIIGSLAGLMLGYITNRFYKNDFNCSKRLFHGFATICITFIGLYYAPNITIFVMFLIPFGISNTILRIVSMEVILSRSGNKDRGSLSGASNSVMSVARFISPITSGIIGDTVGENAVVLSAFAPALLGSLLCVKLMYKNHVIHSKSD</sequence>
<feature type="transmembrane region" description="Helical" evidence="6">
    <location>
        <begin position="9"/>
        <end position="30"/>
    </location>
</feature>
<evidence type="ECO:0000313" key="8">
    <source>
        <dbReference type="EMBL" id="KAF2882247.1"/>
    </source>
</evidence>
<dbReference type="Gene3D" id="1.20.1250.20">
    <property type="entry name" value="MFS general substrate transporter like domains"/>
    <property type="match status" value="1"/>
</dbReference>
<evidence type="ECO:0000256" key="3">
    <source>
        <dbReference type="ARBA" id="ARBA00022692"/>
    </source>
</evidence>
<comment type="caution">
    <text evidence="8">The sequence shown here is derived from an EMBL/GenBank/DDBJ whole genome shotgun (WGS) entry which is preliminary data.</text>
</comment>
<evidence type="ECO:0000256" key="2">
    <source>
        <dbReference type="ARBA" id="ARBA00022448"/>
    </source>
</evidence>
<comment type="subcellular location">
    <subcellularLocation>
        <location evidence="1">Membrane</location>
        <topology evidence="1">Multi-pass membrane protein</topology>
    </subcellularLocation>
</comment>
<dbReference type="InterPro" id="IPR011701">
    <property type="entry name" value="MFS"/>
</dbReference>
<dbReference type="GO" id="GO:0016020">
    <property type="term" value="C:membrane"/>
    <property type="evidence" value="ECO:0007669"/>
    <property type="project" value="UniProtKB-SubCell"/>
</dbReference>
<dbReference type="InterPro" id="IPR020846">
    <property type="entry name" value="MFS_dom"/>
</dbReference>
<gene>
    <name evidence="8" type="ORF">ILUMI_23915</name>
</gene>
<evidence type="ECO:0000259" key="7">
    <source>
        <dbReference type="PROSITE" id="PS50850"/>
    </source>
</evidence>
<dbReference type="AlphaFoldDB" id="A0A8K0CDM6"/>
<reference evidence="8" key="1">
    <citation type="submission" date="2019-08" db="EMBL/GenBank/DDBJ databases">
        <title>The genome of the North American firefly Photinus pyralis.</title>
        <authorList>
            <consortium name="Photinus pyralis genome working group"/>
            <person name="Fallon T.R."/>
            <person name="Sander Lower S.E."/>
            <person name="Weng J.-K."/>
        </authorList>
    </citation>
    <scope>NUCLEOTIDE SEQUENCE</scope>
    <source>
        <strain evidence="8">TRF0915ILg1</strain>
        <tissue evidence="8">Whole body</tissue>
    </source>
</reference>
<dbReference type="OrthoDB" id="440553at2759"/>
<protein>
    <recommendedName>
        <fullName evidence="7">Major facilitator superfamily (MFS) profile domain-containing protein</fullName>
    </recommendedName>
</protein>
<evidence type="ECO:0000256" key="5">
    <source>
        <dbReference type="ARBA" id="ARBA00023136"/>
    </source>
</evidence>
<feature type="transmembrane region" description="Helical" evidence="6">
    <location>
        <begin position="257"/>
        <end position="278"/>
    </location>
</feature>
<dbReference type="PROSITE" id="PS50850">
    <property type="entry name" value="MFS"/>
    <property type="match status" value="1"/>
</dbReference>
<feature type="transmembrane region" description="Helical" evidence="6">
    <location>
        <begin position="218"/>
        <end position="237"/>
    </location>
</feature>